<protein>
    <submittedName>
        <fullName evidence="2">Uncharacterized protein</fullName>
    </submittedName>
</protein>
<dbReference type="Proteomes" id="UP000556700">
    <property type="component" value="Unassembled WGS sequence"/>
</dbReference>
<gene>
    <name evidence="2" type="ORF">FLACHUCJ7_02756</name>
</gene>
<accession>A0A6V6Z3P1</accession>
<dbReference type="EMBL" id="CAIJDO010000167">
    <property type="protein sequence ID" value="CAD0006209.1"/>
    <property type="molecule type" value="Genomic_DNA"/>
</dbReference>
<proteinExistence type="predicted"/>
<evidence type="ECO:0000256" key="1">
    <source>
        <dbReference type="SAM" id="Phobius"/>
    </source>
</evidence>
<feature type="transmembrane region" description="Helical" evidence="1">
    <location>
        <begin position="38"/>
        <end position="57"/>
    </location>
</feature>
<evidence type="ECO:0000313" key="2">
    <source>
        <dbReference type="EMBL" id="CAD0006209.1"/>
    </source>
</evidence>
<dbReference type="AlphaFoldDB" id="A0A6V6Z3P1"/>
<evidence type="ECO:0000313" key="3">
    <source>
        <dbReference type="Proteomes" id="UP000556700"/>
    </source>
</evidence>
<sequence length="62" mass="6828">MGFTVYPLSLKSSIIPSFPARCAAPTAENKLPVLAIESILLVMILLRFTISASWAFFENINL</sequence>
<keyword evidence="1" id="KW-1133">Transmembrane helix</keyword>
<keyword evidence="1" id="KW-0812">Transmembrane</keyword>
<keyword evidence="1" id="KW-0472">Membrane</keyword>
<reference evidence="2 3" key="1">
    <citation type="submission" date="2020-06" db="EMBL/GenBank/DDBJ databases">
        <authorList>
            <person name="Criscuolo A."/>
        </authorList>
    </citation>
    <scope>NUCLEOTIDE SEQUENCE [LARGE SCALE GENOMIC DNA]</scope>
    <source>
        <strain evidence="3">CIP 110025</strain>
    </source>
</reference>
<organism evidence="2 3">
    <name type="scientific">Flavobacterium chungangense</name>
    <dbReference type="NCBI Taxonomy" id="554283"/>
    <lineage>
        <taxon>Bacteria</taxon>
        <taxon>Pseudomonadati</taxon>
        <taxon>Bacteroidota</taxon>
        <taxon>Flavobacteriia</taxon>
        <taxon>Flavobacteriales</taxon>
        <taxon>Flavobacteriaceae</taxon>
        <taxon>Flavobacterium</taxon>
    </lineage>
</organism>
<keyword evidence="3" id="KW-1185">Reference proteome</keyword>
<comment type="caution">
    <text evidence="2">The sequence shown here is derived from an EMBL/GenBank/DDBJ whole genome shotgun (WGS) entry which is preliminary data.</text>
</comment>
<name>A0A6V6Z3P1_9FLAO</name>